<gene>
    <name evidence="18" type="ORF">QN277_006308</name>
</gene>
<feature type="region of interest" description="Disordered" evidence="15">
    <location>
        <begin position="173"/>
        <end position="289"/>
    </location>
</feature>
<evidence type="ECO:0000256" key="2">
    <source>
        <dbReference type="ARBA" id="ARBA00004167"/>
    </source>
</evidence>
<dbReference type="InterPro" id="IPR013083">
    <property type="entry name" value="Znf_RING/FYVE/PHD"/>
</dbReference>
<dbReference type="Pfam" id="PF13639">
    <property type="entry name" value="zf-RING_2"/>
    <property type="match status" value="1"/>
</dbReference>
<evidence type="ECO:0000256" key="7">
    <source>
        <dbReference type="ARBA" id="ARBA00022723"/>
    </source>
</evidence>
<evidence type="ECO:0000256" key="11">
    <source>
        <dbReference type="ARBA" id="ARBA00022989"/>
    </source>
</evidence>
<reference evidence="18" key="1">
    <citation type="submission" date="2023-10" db="EMBL/GenBank/DDBJ databases">
        <title>Chromosome-level genome of the transformable northern wattle, Acacia crassicarpa.</title>
        <authorList>
            <person name="Massaro I."/>
            <person name="Sinha N.R."/>
            <person name="Poethig S."/>
            <person name="Leichty A.R."/>
        </authorList>
    </citation>
    <scope>NUCLEOTIDE SEQUENCE</scope>
    <source>
        <strain evidence="18">Acra3RX</strain>
        <tissue evidence="18">Leaf</tissue>
    </source>
</reference>
<comment type="subcellular location">
    <subcellularLocation>
        <location evidence="2">Membrane</location>
        <topology evidence="2">Single-pass membrane protein</topology>
    </subcellularLocation>
</comment>
<evidence type="ECO:0000256" key="12">
    <source>
        <dbReference type="ARBA" id="ARBA00023136"/>
    </source>
</evidence>
<feature type="transmembrane region" description="Helical" evidence="16">
    <location>
        <begin position="22"/>
        <end position="44"/>
    </location>
</feature>
<dbReference type="Proteomes" id="UP001293593">
    <property type="component" value="Unassembled WGS sequence"/>
</dbReference>
<keyword evidence="11 16" id="KW-1133">Transmembrane helix</keyword>
<keyword evidence="6 16" id="KW-0812">Transmembrane</keyword>
<protein>
    <recommendedName>
        <fullName evidence="4">RING-type E3 ubiquitin transferase</fullName>
        <ecNumber evidence="4">2.3.2.27</ecNumber>
    </recommendedName>
</protein>
<organism evidence="18 19">
    <name type="scientific">Acacia crassicarpa</name>
    <name type="common">northern wattle</name>
    <dbReference type="NCBI Taxonomy" id="499986"/>
    <lineage>
        <taxon>Eukaryota</taxon>
        <taxon>Viridiplantae</taxon>
        <taxon>Streptophyta</taxon>
        <taxon>Embryophyta</taxon>
        <taxon>Tracheophyta</taxon>
        <taxon>Spermatophyta</taxon>
        <taxon>Magnoliopsida</taxon>
        <taxon>eudicotyledons</taxon>
        <taxon>Gunneridae</taxon>
        <taxon>Pentapetalae</taxon>
        <taxon>rosids</taxon>
        <taxon>fabids</taxon>
        <taxon>Fabales</taxon>
        <taxon>Fabaceae</taxon>
        <taxon>Caesalpinioideae</taxon>
        <taxon>mimosoid clade</taxon>
        <taxon>Acacieae</taxon>
        <taxon>Acacia</taxon>
    </lineage>
</organism>
<comment type="caution">
    <text evidence="18">The sequence shown here is derived from an EMBL/GenBank/DDBJ whole genome shotgun (WGS) entry which is preliminary data.</text>
</comment>
<evidence type="ECO:0000256" key="13">
    <source>
        <dbReference type="ARBA" id="ARBA00024209"/>
    </source>
</evidence>
<accession>A0AAE1IV16</accession>
<dbReference type="EC" id="2.3.2.27" evidence="4"/>
<dbReference type="GO" id="GO:0061630">
    <property type="term" value="F:ubiquitin protein ligase activity"/>
    <property type="evidence" value="ECO:0007669"/>
    <property type="project" value="UniProtKB-EC"/>
</dbReference>
<comment type="similarity">
    <text evidence="13">Belongs to the RING-type zinc finger family. ATL subfamily.</text>
</comment>
<dbReference type="PANTHER" id="PTHR46913:SF1">
    <property type="entry name" value="RING-H2 FINGER PROTEIN ATL16"/>
    <property type="match status" value="1"/>
</dbReference>
<dbReference type="SUPFAM" id="SSF57850">
    <property type="entry name" value="RING/U-box"/>
    <property type="match status" value="1"/>
</dbReference>
<keyword evidence="10" id="KW-0862">Zinc</keyword>
<keyword evidence="7" id="KW-0479">Metal-binding</keyword>
<dbReference type="GO" id="GO:0016567">
    <property type="term" value="P:protein ubiquitination"/>
    <property type="evidence" value="ECO:0007669"/>
    <property type="project" value="InterPro"/>
</dbReference>
<evidence type="ECO:0000256" key="9">
    <source>
        <dbReference type="ARBA" id="ARBA00022786"/>
    </source>
</evidence>
<proteinExistence type="inferred from homology"/>
<evidence type="ECO:0000256" key="10">
    <source>
        <dbReference type="ARBA" id="ARBA00022833"/>
    </source>
</evidence>
<dbReference type="PROSITE" id="PS50089">
    <property type="entry name" value="ZF_RING_2"/>
    <property type="match status" value="1"/>
</dbReference>
<evidence type="ECO:0000256" key="8">
    <source>
        <dbReference type="ARBA" id="ARBA00022771"/>
    </source>
</evidence>
<dbReference type="PANTHER" id="PTHR46913">
    <property type="entry name" value="RING-H2 FINGER PROTEIN ATL16"/>
    <property type="match status" value="1"/>
</dbReference>
<dbReference type="CDD" id="cd16461">
    <property type="entry name" value="RING-H2_EL5-like"/>
    <property type="match status" value="1"/>
</dbReference>
<comment type="pathway">
    <text evidence="3">Protein modification; protein ubiquitination.</text>
</comment>
<feature type="domain" description="RING-type" evidence="17">
    <location>
        <begin position="108"/>
        <end position="150"/>
    </location>
</feature>
<dbReference type="Gene3D" id="3.30.40.10">
    <property type="entry name" value="Zinc/RING finger domain, C3HC4 (zinc finger)"/>
    <property type="match status" value="1"/>
</dbReference>
<evidence type="ECO:0000256" key="15">
    <source>
        <dbReference type="SAM" id="MobiDB-lite"/>
    </source>
</evidence>
<keyword evidence="12 16" id="KW-0472">Membrane</keyword>
<evidence type="ECO:0000256" key="1">
    <source>
        <dbReference type="ARBA" id="ARBA00000900"/>
    </source>
</evidence>
<keyword evidence="5" id="KW-0808">Transferase</keyword>
<dbReference type="InterPro" id="IPR001841">
    <property type="entry name" value="Znf_RING"/>
</dbReference>
<keyword evidence="19" id="KW-1185">Reference proteome</keyword>
<evidence type="ECO:0000256" key="3">
    <source>
        <dbReference type="ARBA" id="ARBA00004906"/>
    </source>
</evidence>
<keyword evidence="8 14" id="KW-0863">Zinc-finger</keyword>
<evidence type="ECO:0000256" key="4">
    <source>
        <dbReference type="ARBA" id="ARBA00012483"/>
    </source>
</evidence>
<evidence type="ECO:0000256" key="14">
    <source>
        <dbReference type="PROSITE-ProRule" id="PRU00175"/>
    </source>
</evidence>
<dbReference type="GO" id="GO:0008270">
    <property type="term" value="F:zinc ion binding"/>
    <property type="evidence" value="ECO:0007669"/>
    <property type="project" value="UniProtKB-KW"/>
</dbReference>
<keyword evidence="9" id="KW-0833">Ubl conjugation pathway</keyword>
<dbReference type="SMART" id="SM00184">
    <property type="entry name" value="RING"/>
    <property type="match status" value="1"/>
</dbReference>
<comment type="catalytic activity">
    <reaction evidence="1">
        <text>S-ubiquitinyl-[E2 ubiquitin-conjugating enzyme]-L-cysteine + [acceptor protein]-L-lysine = [E2 ubiquitin-conjugating enzyme]-L-cysteine + N(6)-ubiquitinyl-[acceptor protein]-L-lysine.</text>
        <dbReference type="EC" id="2.3.2.27"/>
    </reaction>
</comment>
<dbReference type="InterPro" id="IPR044600">
    <property type="entry name" value="ATL1/ATL16-like"/>
</dbReference>
<evidence type="ECO:0000259" key="17">
    <source>
        <dbReference type="PROSITE" id="PS50089"/>
    </source>
</evidence>
<feature type="compositionally biased region" description="Polar residues" evidence="15">
    <location>
        <begin position="231"/>
        <end position="243"/>
    </location>
</feature>
<feature type="compositionally biased region" description="Basic and acidic residues" evidence="15">
    <location>
        <begin position="188"/>
        <end position="198"/>
    </location>
</feature>
<evidence type="ECO:0000313" key="19">
    <source>
        <dbReference type="Proteomes" id="UP001293593"/>
    </source>
</evidence>
<evidence type="ECO:0000256" key="16">
    <source>
        <dbReference type="SAM" id="Phobius"/>
    </source>
</evidence>
<name>A0AAE1IV16_9FABA</name>
<feature type="transmembrane region" description="Helical" evidence="16">
    <location>
        <begin position="65"/>
        <end position="84"/>
    </location>
</feature>
<sequence length="289" mass="31791">MGNGGLNHNEQDAKSFALSGKIMLTTIVILFFIVILMICLHLYVRCFHLQARRRQRRHRRRRRSHLVFYQDSAAAPVLASTRGLDSSLLMSLPVFVYSSKTHTEQVECPVCLSEFEEGETGRILPKCNHSFHVDCIDMWFKTHSTCPTCRAAVEPAPADANRPEVVITVVDEPEIPEPGSTSGLCSECQHEGRDEVRSGRTVCSSSSSTELGRKPSSLVGVTLEVPKRSESFGTESPSTQSPFRSPMSRMLSFKRMLSRDRKANLSPSAGGSGSGSEIEKDGGGGEETQ</sequence>
<dbReference type="GO" id="GO:0016020">
    <property type="term" value="C:membrane"/>
    <property type="evidence" value="ECO:0007669"/>
    <property type="project" value="UniProtKB-SubCell"/>
</dbReference>
<dbReference type="AlphaFoldDB" id="A0AAE1IV16"/>
<evidence type="ECO:0000256" key="5">
    <source>
        <dbReference type="ARBA" id="ARBA00022679"/>
    </source>
</evidence>
<dbReference type="FunFam" id="3.30.40.10:FF:000475">
    <property type="entry name" value="RING-H2 finger protein ATL3"/>
    <property type="match status" value="1"/>
</dbReference>
<dbReference type="EMBL" id="JAWXYG010000012">
    <property type="protein sequence ID" value="KAK4256604.1"/>
    <property type="molecule type" value="Genomic_DNA"/>
</dbReference>
<evidence type="ECO:0000256" key="6">
    <source>
        <dbReference type="ARBA" id="ARBA00022692"/>
    </source>
</evidence>
<evidence type="ECO:0000313" key="18">
    <source>
        <dbReference type="EMBL" id="KAK4256604.1"/>
    </source>
</evidence>